<keyword evidence="4" id="KW-1133">Transmembrane helix</keyword>
<feature type="transmembrane region" description="Helical" evidence="4">
    <location>
        <begin position="296"/>
        <end position="316"/>
    </location>
</feature>
<sequence>MSGCYLDEDHEKKIKALGLSWSSKNDAWPEEASLKGYPSHPRASEFVAKFSCEDEVLGIGDVFYSDVESELVAQIGGPLQHSCKTIIRLNRLILLTVQSNVKNESCFFPIPQAASCISRKIQEAKPRVIYISTDAAESEITLLQQLLGPDVVAMLDKTICAMAESFIGTPGSTFTDDIVRLRKEWGSSNSCDGVLCQGQYPNFIADTGRALDLARRGGNITIVCERDTSAFLFPVRYFPPVEQVAKAFKEHKETFLRLDVCVNCAGIVEERDFVSDDKWCKVLRIQAMRSQDSPGVAILNLASTGGLFLVLLYPIYSASKGGLGSQGRLWNYRAKAYEQTFCIPGIISELLLIQYVETPMTAKEMIAATIPMKNPVYKFLLICHSILALIELVFMFLLC</sequence>
<dbReference type="KEGG" id="smo:SELMODRAFT_410382"/>
<keyword evidence="3" id="KW-0119">Carbohydrate metabolism</keyword>
<dbReference type="PANTHER" id="PTHR13398">
    <property type="entry name" value="GDP-FUCOSE PROTEIN O-FUCOSYLTRANSFERASE 2"/>
    <property type="match status" value="1"/>
</dbReference>
<gene>
    <name evidence="5" type="ORF">SELMODRAFT_410382</name>
</gene>
<dbReference type="Gene3D" id="3.40.50.720">
    <property type="entry name" value="NAD(P)-binding Rossmann-like Domain"/>
    <property type="match status" value="1"/>
</dbReference>
<evidence type="ECO:0000313" key="5">
    <source>
        <dbReference type="EMBL" id="EFJ29673.1"/>
    </source>
</evidence>
<dbReference type="InterPro" id="IPR045130">
    <property type="entry name" value="OFUT2-like"/>
</dbReference>
<dbReference type="Gramene" id="EFJ29673">
    <property type="protein sequence ID" value="EFJ29673"/>
    <property type="gene ID" value="SELMODRAFT_410382"/>
</dbReference>
<proteinExistence type="predicted"/>
<dbReference type="InParanoid" id="D8REK4"/>
<evidence type="ECO:0000256" key="2">
    <source>
        <dbReference type="ARBA" id="ARBA00023253"/>
    </source>
</evidence>
<dbReference type="Proteomes" id="UP000001514">
    <property type="component" value="Unassembled WGS sequence"/>
</dbReference>
<dbReference type="GO" id="GO:0046922">
    <property type="term" value="F:peptide-O-fucosyltransferase activity"/>
    <property type="evidence" value="ECO:0000318"/>
    <property type="project" value="GO_Central"/>
</dbReference>
<reference evidence="5 6" key="1">
    <citation type="journal article" date="2011" name="Science">
        <title>The Selaginella genome identifies genetic changes associated with the evolution of vascular plants.</title>
        <authorList>
            <person name="Banks J.A."/>
            <person name="Nishiyama T."/>
            <person name="Hasebe M."/>
            <person name="Bowman J.L."/>
            <person name="Gribskov M."/>
            <person name="dePamphilis C."/>
            <person name="Albert V.A."/>
            <person name="Aono N."/>
            <person name="Aoyama T."/>
            <person name="Ambrose B.A."/>
            <person name="Ashton N.W."/>
            <person name="Axtell M.J."/>
            <person name="Barker E."/>
            <person name="Barker M.S."/>
            <person name="Bennetzen J.L."/>
            <person name="Bonawitz N.D."/>
            <person name="Chapple C."/>
            <person name="Cheng C."/>
            <person name="Correa L.G."/>
            <person name="Dacre M."/>
            <person name="DeBarry J."/>
            <person name="Dreyer I."/>
            <person name="Elias M."/>
            <person name="Engstrom E.M."/>
            <person name="Estelle M."/>
            <person name="Feng L."/>
            <person name="Finet C."/>
            <person name="Floyd S.K."/>
            <person name="Frommer W.B."/>
            <person name="Fujita T."/>
            <person name="Gramzow L."/>
            <person name="Gutensohn M."/>
            <person name="Harholt J."/>
            <person name="Hattori M."/>
            <person name="Heyl A."/>
            <person name="Hirai T."/>
            <person name="Hiwatashi Y."/>
            <person name="Ishikawa M."/>
            <person name="Iwata M."/>
            <person name="Karol K.G."/>
            <person name="Koehler B."/>
            <person name="Kolukisaoglu U."/>
            <person name="Kubo M."/>
            <person name="Kurata T."/>
            <person name="Lalonde S."/>
            <person name="Li K."/>
            <person name="Li Y."/>
            <person name="Litt A."/>
            <person name="Lyons E."/>
            <person name="Manning G."/>
            <person name="Maruyama T."/>
            <person name="Michael T.P."/>
            <person name="Mikami K."/>
            <person name="Miyazaki S."/>
            <person name="Morinaga S."/>
            <person name="Murata T."/>
            <person name="Mueller-Roeber B."/>
            <person name="Nelson D.R."/>
            <person name="Obara M."/>
            <person name="Oguri Y."/>
            <person name="Olmstead R.G."/>
            <person name="Onodera N."/>
            <person name="Petersen B.L."/>
            <person name="Pils B."/>
            <person name="Prigge M."/>
            <person name="Rensing S.A."/>
            <person name="Riano-Pachon D.M."/>
            <person name="Roberts A.W."/>
            <person name="Sato Y."/>
            <person name="Scheller H.V."/>
            <person name="Schulz B."/>
            <person name="Schulz C."/>
            <person name="Shakirov E.V."/>
            <person name="Shibagaki N."/>
            <person name="Shinohara N."/>
            <person name="Shippen D.E."/>
            <person name="Soerensen I."/>
            <person name="Sotooka R."/>
            <person name="Sugimoto N."/>
            <person name="Sugita M."/>
            <person name="Sumikawa N."/>
            <person name="Tanurdzic M."/>
            <person name="Theissen G."/>
            <person name="Ulvskov P."/>
            <person name="Wakazuki S."/>
            <person name="Weng J.K."/>
            <person name="Willats W.W."/>
            <person name="Wipf D."/>
            <person name="Wolf P.G."/>
            <person name="Yang L."/>
            <person name="Zimmer A.D."/>
            <person name="Zhu Q."/>
            <person name="Mitros T."/>
            <person name="Hellsten U."/>
            <person name="Loque D."/>
            <person name="Otillar R."/>
            <person name="Salamov A."/>
            <person name="Schmutz J."/>
            <person name="Shapiro H."/>
            <person name="Lindquist E."/>
            <person name="Lucas S."/>
            <person name="Rokhsar D."/>
            <person name="Grigoriev I.V."/>
        </authorList>
    </citation>
    <scope>NUCLEOTIDE SEQUENCE [LARGE SCALE GENOMIC DNA]</scope>
</reference>
<evidence type="ECO:0000256" key="3">
    <source>
        <dbReference type="ARBA" id="ARBA00023277"/>
    </source>
</evidence>
<accession>D8REK4</accession>
<dbReference type="HOGENOM" id="CLU_691518_0_0_1"/>
<dbReference type="EMBL" id="GL377577">
    <property type="protein sequence ID" value="EFJ29673.1"/>
    <property type="molecule type" value="Genomic_DNA"/>
</dbReference>
<feature type="transmembrane region" description="Helical" evidence="4">
    <location>
        <begin position="336"/>
        <end position="356"/>
    </location>
</feature>
<dbReference type="SUPFAM" id="SSF51735">
    <property type="entry name" value="NAD(P)-binding Rossmann-fold domains"/>
    <property type="match status" value="1"/>
</dbReference>
<dbReference type="CDD" id="cd11296">
    <property type="entry name" value="O-FucT_like"/>
    <property type="match status" value="1"/>
</dbReference>
<dbReference type="eggNOG" id="ENOG502QS4M">
    <property type="taxonomic scope" value="Eukaryota"/>
</dbReference>
<dbReference type="InterPro" id="IPR036291">
    <property type="entry name" value="NAD(P)-bd_dom_sf"/>
</dbReference>
<keyword evidence="1" id="KW-0808">Transferase</keyword>
<protein>
    <submittedName>
        <fullName evidence="5">Uncharacterized protein</fullName>
    </submittedName>
</protein>
<feature type="transmembrane region" description="Helical" evidence="4">
    <location>
        <begin position="376"/>
        <end position="398"/>
    </location>
</feature>
<keyword evidence="2" id="KW-0294">Fucose metabolism</keyword>
<dbReference type="Gene3D" id="3.40.50.11350">
    <property type="match status" value="1"/>
</dbReference>
<dbReference type="PANTHER" id="PTHR13398:SF0">
    <property type="entry name" value="GDP-FUCOSE PROTEIN O-FUCOSYLTRANSFERASE 2"/>
    <property type="match status" value="1"/>
</dbReference>
<keyword evidence="4" id="KW-0812">Transmembrane</keyword>
<keyword evidence="4" id="KW-0472">Membrane</keyword>
<name>D8REK4_SELML</name>
<evidence type="ECO:0000256" key="4">
    <source>
        <dbReference type="SAM" id="Phobius"/>
    </source>
</evidence>
<evidence type="ECO:0000313" key="6">
    <source>
        <dbReference type="Proteomes" id="UP000001514"/>
    </source>
</evidence>
<organism evidence="6">
    <name type="scientific">Selaginella moellendorffii</name>
    <name type="common">Spikemoss</name>
    <dbReference type="NCBI Taxonomy" id="88036"/>
    <lineage>
        <taxon>Eukaryota</taxon>
        <taxon>Viridiplantae</taxon>
        <taxon>Streptophyta</taxon>
        <taxon>Embryophyta</taxon>
        <taxon>Tracheophyta</taxon>
        <taxon>Lycopodiopsida</taxon>
        <taxon>Selaginellales</taxon>
        <taxon>Selaginellaceae</taxon>
        <taxon>Selaginella</taxon>
    </lineage>
</organism>
<keyword evidence="6" id="KW-1185">Reference proteome</keyword>
<dbReference type="AlphaFoldDB" id="D8REK4"/>
<evidence type="ECO:0000256" key="1">
    <source>
        <dbReference type="ARBA" id="ARBA00022679"/>
    </source>
</evidence>
<dbReference type="GO" id="GO:0006004">
    <property type="term" value="P:fucose metabolic process"/>
    <property type="evidence" value="ECO:0007669"/>
    <property type="project" value="UniProtKB-KW"/>
</dbReference>